<accession>A0A8S5QS91</accession>
<organism evidence="1">
    <name type="scientific">Siphoviridae sp. ct4be24</name>
    <dbReference type="NCBI Taxonomy" id="2826289"/>
    <lineage>
        <taxon>Viruses</taxon>
        <taxon>Duplodnaviria</taxon>
        <taxon>Heunggongvirae</taxon>
        <taxon>Uroviricota</taxon>
        <taxon>Caudoviricetes</taxon>
    </lineage>
</organism>
<protein>
    <submittedName>
        <fullName evidence="1">Uncharacterized protein</fullName>
    </submittedName>
</protein>
<sequence>MDIIEEILDKYFDEEHEYYHRYREDEENCYDVVNELKQELTKKNISFKIDVTDAFDSPGYECSVLSIAYIKSNNNWGSIELETVLLESM</sequence>
<evidence type="ECO:0000313" key="1">
    <source>
        <dbReference type="EMBL" id="DAE21675.1"/>
    </source>
</evidence>
<dbReference type="EMBL" id="BK015714">
    <property type="protein sequence ID" value="DAE21675.1"/>
    <property type="molecule type" value="Genomic_DNA"/>
</dbReference>
<proteinExistence type="predicted"/>
<reference evidence="1" key="1">
    <citation type="journal article" date="2021" name="Proc. Natl. Acad. Sci. U.S.A.">
        <title>A Catalog of Tens of Thousands of Viruses from Human Metagenomes Reveals Hidden Associations with Chronic Diseases.</title>
        <authorList>
            <person name="Tisza M.J."/>
            <person name="Buck C.B."/>
        </authorList>
    </citation>
    <scope>NUCLEOTIDE SEQUENCE</scope>
    <source>
        <strain evidence="1">Ct4be24</strain>
    </source>
</reference>
<name>A0A8S5QS91_9CAUD</name>